<dbReference type="KEGG" id="hni:W911_17455"/>
<dbReference type="RefSeq" id="WP_023788778.1">
    <property type="nucleotide sequence ID" value="NC_022997.1"/>
</dbReference>
<feature type="region of interest" description="Disordered" evidence="1">
    <location>
        <begin position="34"/>
        <end position="87"/>
    </location>
</feature>
<accession>V5SKG2</accession>
<dbReference type="PROSITE" id="PS51257">
    <property type="entry name" value="PROKAR_LIPOPROTEIN"/>
    <property type="match status" value="1"/>
</dbReference>
<name>V5SKG2_9HYPH</name>
<feature type="region of interest" description="Disordered" evidence="1">
    <location>
        <begin position="101"/>
        <end position="122"/>
    </location>
</feature>
<evidence type="ECO:0008006" key="4">
    <source>
        <dbReference type="Google" id="ProtNLM"/>
    </source>
</evidence>
<dbReference type="HOGENOM" id="CLU_2023573_0_0_5"/>
<dbReference type="Proteomes" id="UP000018542">
    <property type="component" value="Chromosome"/>
</dbReference>
<keyword evidence="3" id="KW-1185">Reference proteome</keyword>
<dbReference type="OrthoDB" id="7933645at2"/>
<feature type="compositionally biased region" description="Low complexity" evidence="1">
    <location>
        <begin position="50"/>
        <end position="63"/>
    </location>
</feature>
<gene>
    <name evidence="2" type="ORF">W911_17455</name>
</gene>
<evidence type="ECO:0000256" key="1">
    <source>
        <dbReference type="SAM" id="MobiDB-lite"/>
    </source>
</evidence>
<evidence type="ECO:0000313" key="2">
    <source>
        <dbReference type="EMBL" id="AHB50469.1"/>
    </source>
</evidence>
<organism evidence="2 3">
    <name type="scientific">Hyphomicrobium nitrativorans NL23</name>
    <dbReference type="NCBI Taxonomy" id="1029756"/>
    <lineage>
        <taxon>Bacteria</taxon>
        <taxon>Pseudomonadati</taxon>
        <taxon>Pseudomonadota</taxon>
        <taxon>Alphaproteobacteria</taxon>
        <taxon>Hyphomicrobiales</taxon>
        <taxon>Hyphomicrobiaceae</taxon>
        <taxon>Hyphomicrobium</taxon>
    </lineage>
</organism>
<dbReference type="PATRIC" id="fig|1029756.8.peg.3630"/>
<dbReference type="AlphaFoldDB" id="V5SKG2"/>
<evidence type="ECO:0000313" key="3">
    <source>
        <dbReference type="Proteomes" id="UP000018542"/>
    </source>
</evidence>
<proteinExistence type="predicted"/>
<reference evidence="2 3" key="1">
    <citation type="journal article" date="2014" name="Genome Announc.">
        <title>Complete Genome Sequence of Hyphomicrobium nitrativorans Strain NL23, a Denitrifying Bacterium Isolated from Biofilm of a Methanol-Fed Denitrification System Treating Seawater at the Montreal Biodome.</title>
        <authorList>
            <person name="Martineau C."/>
            <person name="Villeneuve C."/>
            <person name="Mauffrey F."/>
            <person name="Villemur R."/>
        </authorList>
    </citation>
    <scope>NUCLEOTIDE SEQUENCE [LARGE SCALE GENOMIC DNA]</scope>
    <source>
        <strain evidence="2">NL23</strain>
    </source>
</reference>
<dbReference type="EMBL" id="CP006912">
    <property type="protein sequence ID" value="AHB50469.1"/>
    <property type="molecule type" value="Genomic_DNA"/>
</dbReference>
<sequence length="122" mass="12902">MLSPRHALPLAAALLLLGGCCKDTLREMTSLKDMAPRAPHAQKSATPKVSKASAKADTATQAAEVEVEDKSESAIETGSVQKPDSCQGAHVAYQATREYLKNFGPRPADRPGEKGPCMPDAQ</sequence>
<protein>
    <recommendedName>
        <fullName evidence="4">Lipoprotein</fullName>
    </recommendedName>
</protein>
<feature type="compositionally biased region" description="Polar residues" evidence="1">
    <location>
        <begin position="74"/>
        <end position="84"/>
    </location>
</feature>